<evidence type="ECO:0000256" key="1">
    <source>
        <dbReference type="ARBA" id="ARBA00004651"/>
    </source>
</evidence>
<feature type="transmembrane region" description="Helical" evidence="6">
    <location>
        <begin position="148"/>
        <end position="169"/>
    </location>
</feature>
<keyword evidence="4 6" id="KW-1133">Transmembrane helix</keyword>
<dbReference type="InterPro" id="IPR022791">
    <property type="entry name" value="L-PG_synthase/AglD"/>
</dbReference>
<keyword evidence="2" id="KW-1003">Cell membrane</keyword>
<sequence>MKSVKFIYLLVGCGLLVYVFSETDLELLWSNLIKTGWGIFFVLVVYGLAFWVDTIAWQFTLPSTRFSWMYHLWKVRMVGAAVGKVLPFSAFGGAPIKGFLLKKHYGISYREGAASIILIESTHLISMIIFMASGVFLISLVPDFPKNYFTFSKISLGVLSLGIFGFYIVQRYKLTSIIADWISQMALGHRAKKFLNHLQEFDERLVHFYTLKRPLFFGALGLNLLNWYLGALEIYIILYFLGHPISIAESIILETFVEIVRAGTFFIPGTLGTQEAAFMLATGAIAGEPALGVAAGLMRRVREIIWFIIGFSLGWQYSGNPSKLAQAAHNEMRSDTD</sequence>
<feature type="transmembrane region" description="Helical" evidence="6">
    <location>
        <begin position="116"/>
        <end position="141"/>
    </location>
</feature>
<feature type="transmembrane region" description="Helical" evidence="6">
    <location>
        <begin position="215"/>
        <end position="241"/>
    </location>
</feature>
<gene>
    <name evidence="7" type="ORF">METZ01_LOCUS78828</name>
</gene>
<dbReference type="AlphaFoldDB" id="A0A381UDD7"/>
<reference evidence="7" key="1">
    <citation type="submission" date="2018-05" db="EMBL/GenBank/DDBJ databases">
        <authorList>
            <person name="Lanie J.A."/>
            <person name="Ng W.-L."/>
            <person name="Kazmierczak K.M."/>
            <person name="Andrzejewski T.M."/>
            <person name="Davidsen T.M."/>
            <person name="Wayne K.J."/>
            <person name="Tettelin H."/>
            <person name="Glass J.I."/>
            <person name="Rusch D."/>
            <person name="Podicherti R."/>
            <person name="Tsui H.-C.T."/>
            <person name="Winkler M.E."/>
        </authorList>
    </citation>
    <scope>NUCLEOTIDE SEQUENCE</scope>
</reference>
<dbReference type="Pfam" id="PF03706">
    <property type="entry name" value="LPG_synthase_TM"/>
    <property type="match status" value="1"/>
</dbReference>
<evidence type="ECO:0000256" key="4">
    <source>
        <dbReference type="ARBA" id="ARBA00022989"/>
    </source>
</evidence>
<evidence type="ECO:0000256" key="3">
    <source>
        <dbReference type="ARBA" id="ARBA00022692"/>
    </source>
</evidence>
<keyword evidence="3 6" id="KW-0812">Transmembrane</keyword>
<evidence type="ECO:0008006" key="8">
    <source>
        <dbReference type="Google" id="ProtNLM"/>
    </source>
</evidence>
<proteinExistence type="predicted"/>
<evidence type="ECO:0000256" key="2">
    <source>
        <dbReference type="ARBA" id="ARBA00022475"/>
    </source>
</evidence>
<evidence type="ECO:0000256" key="5">
    <source>
        <dbReference type="ARBA" id="ARBA00023136"/>
    </source>
</evidence>
<feature type="transmembrane region" description="Helical" evidence="6">
    <location>
        <begin position="37"/>
        <end position="56"/>
    </location>
</feature>
<keyword evidence="5 6" id="KW-0472">Membrane</keyword>
<evidence type="ECO:0000313" key="7">
    <source>
        <dbReference type="EMBL" id="SVA25974.1"/>
    </source>
</evidence>
<evidence type="ECO:0000256" key="6">
    <source>
        <dbReference type="SAM" id="Phobius"/>
    </source>
</evidence>
<comment type="subcellular location">
    <subcellularLocation>
        <location evidence="1">Cell membrane</location>
        <topology evidence="1">Multi-pass membrane protein</topology>
    </subcellularLocation>
</comment>
<dbReference type="PANTHER" id="PTHR39087:SF2">
    <property type="entry name" value="UPF0104 MEMBRANE PROTEIN MJ1595"/>
    <property type="match status" value="1"/>
</dbReference>
<dbReference type="PANTHER" id="PTHR39087">
    <property type="entry name" value="UPF0104 MEMBRANE PROTEIN MJ1595"/>
    <property type="match status" value="1"/>
</dbReference>
<protein>
    <recommendedName>
        <fullName evidence="8">Flippase-like domain-containing protein</fullName>
    </recommendedName>
</protein>
<name>A0A381UDD7_9ZZZZ</name>
<dbReference type="GO" id="GO:0005886">
    <property type="term" value="C:plasma membrane"/>
    <property type="evidence" value="ECO:0007669"/>
    <property type="project" value="UniProtKB-SubCell"/>
</dbReference>
<dbReference type="EMBL" id="UINC01006181">
    <property type="protein sequence ID" value="SVA25974.1"/>
    <property type="molecule type" value="Genomic_DNA"/>
</dbReference>
<organism evidence="7">
    <name type="scientific">marine metagenome</name>
    <dbReference type="NCBI Taxonomy" id="408172"/>
    <lineage>
        <taxon>unclassified sequences</taxon>
        <taxon>metagenomes</taxon>
        <taxon>ecological metagenomes</taxon>
    </lineage>
</organism>
<accession>A0A381UDD7</accession>